<name>A0ABV8D084_9STRE</name>
<dbReference type="InterPro" id="IPR013196">
    <property type="entry name" value="HTH_11"/>
</dbReference>
<proteinExistence type="predicted"/>
<dbReference type="Pfam" id="PF08279">
    <property type="entry name" value="HTH_11"/>
    <property type="match status" value="1"/>
</dbReference>
<sequence>MQESRLFEMVYYLLGNGKTTAPELAKQFEVSVRTIYRDVDALSSAGIPIYTQQGKDGGIQLDKDFVLSRSLLSQRERQQILDSLQGLASLNETLYDKKLLTKLSALFKAENPNWLEVDFSPWQNEAEQQALFQQLKEAVFQRRWFSFDYFSNDGKNSQRQVKPIRLIFKGQAWYLYAYCSLREDFRFFKLSRIRNGRVLAECFAEDFSQQIIKLTMPKQTTVHIALKFSSSVSYRVYDDFSEVAKDSDGNLYVEADIPSNVLESYLLSFGAEVQVLRPAFVRQNIKKKLENMLTLYKS</sequence>
<keyword evidence="2" id="KW-0804">Transcription</keyword>
<dbReference type="InterPro" id="IPR026881">
    <property type="entry name" value="WYL_dom"/>
</dbReference>
<evidence type="ECO:0000259" key="3">
    <source>
        <dbReference type="PROSITE" id="PS51000"/>
    </source>
</evidence>
<accession>A0ABV8D084</accession>
<dbReference type="Pfam" id="PF13280">
    <property type="entry name" value="WYL"/>
    <property type="match status" value="1"/>
</dbReference>
<dbReference type="InterPro" id="IPR051534">
    <property type="entry name" value="CBASS_pafABC_assoc_protein"/>
</dbReference>
<reference evidence="5" key="1">
    <citation type="journal article" date="2019" name="Int. J. Syst. Evol. Microbiol.">
        <title>The Global Catalogue of Microorganisms (GCM) 10K type strain sequencing project: providing services to taxonomists for standard genome sequencing and annotation.</title>
        <authorList>
            <consortium name="The Broad Institute Genomics Platform"/>
            <consortium name="The Broad Institute Genome Sequencing Center for Infectious Disease"/>
            <person name="Wu L."/>
            <person name="Ma J."/>
        </authorList>
    </citation>
    <scope>NUCLEOTIDE SEQUENCE [LARGE SCALE GENOMIC DNA]</scope>
    <source>
        <strain evidence="5">CCUG 58728</strain>
    </source>
</reference>
<evidence type="ECO:0000313" key="5">
    <source>
        <dbReference type="Proteomes" id="UP001595901"/>
    </source>
</evidence>
<dbReference type="InterPro" id="IPR001034">
    <property type="entry name" value="DeoR_HTH"/>
</dbReference>
<evidence type="ECO:0000313" key="4">
    <source>
        <dbReference type="EMBL" id="MFC3931920.1"/>
    </source>
</evidence>
<organism evidence="4 5">
    <name type="scientific">Streptococcus dentapri</name>
    <dbReference type="NCBI Taxonomy" id="573564"/>
    <lineage>
        <taxon>Bacteria</taxon>
        <taxon>Bacillati</taxon>
        <taxon>Bacillota</taxon>
        <taxon>Bacilli</taxon>
        <taxon>Lactobacillales</taxon>
        <taxon>Streptococcaceae</taxon>
        <taxon>Streptococcus</taxon>
    </lineage>
</organism>
<gene>
    <name evidence="4" type="ORF">ACFOSE_03840</name>
</gene>
<evidence type="ECO:0000256" key="2">
    <source>
        <dbReference type="ARBA" id="ARBA00023163"/>
    </source>
</evidence>
<dbReference type="PROSITE" id="PS52050">
    <property type="entry name" value="WYL"/>
    <property type="match status" value="1"/>
</dbReference>
<dbReference type="RefSeq" id="WP_380430734.1">
    <property type="nucleotide sequence ID" value="NZ_JBHSAC010000035.1"/>
</dbReference>
<protein>
    <submittedName>
        <fullName evidence="4">Helix-turn-helix transcriptional regulator</fullName>
    </submittedName>
</protein>
<dbReference type="Proteomes" id="UP001595901">
    <property type="component" value="Unassembled WGS sequence"/>
</dbReference>
<keyword evidence="5" id="KW-1185">Reference proteome</keyword>
<dbReference type="PIRSF" id="PIRSF016838">
    <property type="entry name" value="PafC"/>
    <property type="match status" value="1"/>
</dbReference>
<dbReference type="InterPro" id="IPR036390">
    <property type="entry name" value="WH_DNA-bd_sf"/>
</dbReference>
<dbReference type="PROSITE" id="PS51000">
    <property type="entry name" value="HTH_DEOR_2"/>
    <property type="match status" value="1"/>
</dbReference>
<dbReference type="Pfam" id="PF25583">
    <property type="entry name" value="WCX"/>
    <property type="match status" value="1"/>
</dbReference>
<dbReference type="Gene3D" id="1.10.10.10">
    <property type="entry name" value="Winged helix-like DNA-binding domain superfamily/Winged helix DNA-binding domain"/>
    <property type="match status" value="1"/>
</dbReference>
<dbReference type="PANTHER" id="PTHR34580">
    <property type="match status" value="1"/>
</dbReference>
<evidence type="ECO:0000256" key="1">
    <source>
        <dbReference type="ARBA" id="ARBA00023015"/>
    </source>
</evidence>
<comment type="caution">
    <text evidence="4">The sequence shown here is derived from an EMBL/GenBank/DDBJ whole genome shotgun (WGS) entry which is preliminary data.</text>
</comment>
<dbReference type="SUPFAM" id="SSF46785">
    <property type="entry name" value="Winged helix' DNA-binding domain"/>
    <property type="match status" value="1"/>
</dbReference>
<dbReference type="InterPro" id="IPR036388">
    <property type="entry name" value="WH-like_DNA-bd_sf"/>
</dbReference>
<dbReference type="EMBL" id="JBHSAC010000035">
    <property type="protein sequence ID" value="MFC3931920.1"/>
    <property type="molecule type" value="Genomic_DNA"/>
</dbReference>
<dbReference type="InterPro" id="IPR028349">
    <property type="entry name" value="PafC-like"/>
</dbReference>
<dbReference type="PANTHER" id="PTHR34580:SF1">
    <property type="entry name" value="PROTEIN PAFC"/>
    <property type="match status" value="1"/>
</dbReference>
<feature type="domain" description="HTH deoR-type" evidence="3">
    <location>
        <begin position="2"/>
        <end position="57"/>
    </location>
</feature>
<keyword evidence="1" id="KW-0805">Transcription regulation</keyword>
<dbReference type="InterPro" id="IPR057727">
    <property type="entry name" value="WCX_dom"/>
</dbReference>